<reference evidence="2" key="1">
    <citation type="submission" date="2021-02" db="EMBL/GenBank/DDBJ databases">
        <authorList>
            <person name="Nowell W R."/>
        </authorList>
    </citation>
    <scope>NUCLEOTIDE SEQUENCE</scope>
</reference>
<evidence type="ECO:0000313" key="2">
    <source>
        <dbReference type="EMBL" id="CAF4355132.1"/>
    </source>
</evidence>
<dbReference type="EMBL" id="CAJOBG010030449">
    <property type="protein sequence ID" value="CAF4355132.1"/>
    <property type="molecule type" value="Genomic_DNA"/>
</dbReference>
<comment type="caution">
    <text evidence="2">The sequence shown here is derived from an EMBL/GenBank/DDBJ whole genome shotgun (WGS) entry which is preliminary data.</text>
</comment>
<keyword evidence="1" id="KW-0812">Transmembrane</keyword>
<feature type="transmembrane region" description="Helical" evidence="1">
    <location>
        <begin position="122"/>
        <end position="149"/>
    </location>
</feature>
<gene>
    <name evidence="2" type="ORF">OVN521_LOCUS33024</name>
</gene>
<dbReference type="Proteomes" id="UP000663866">
    <property type="component" value="Unassembled WGS sequence"/>
</dbReference>
<sequence>MRNYSVKVQKVPSILLSIQSLVVTPAFRSKEQNHSTYVLLSFNFLQLISDIPLAIRFFHLNIVQPATSVHCILWTWLDFTLNTYSVQLMAWISIERHLFIFSWNLTRRMSRLERWFIHFAPLIIYSVWCPIFYFFTIIVSPMCVNAWIFYRPLCGLPCYLATNWNYYDFIFNIIMPVLLILIANVALVIRFVKQKLSRVRPTLVDWHRQRKMAFQLVQSNALNDELKLHLTKLTRQRQRYRLAATAEDGQHIPFRSITSVTLDFDGTVSEKNDRHLNTVLFEIDD</sequence>
<keyword evidence="1" id="KW-1133">Transmembrane helix</keyword>
<organism evidence="2 3">
    <name type="scientific">Rotaria magnacalcarata</name>
    <dbReference type="NCBI Taxonomy" id="392030"/>
    <lineage>
        <taxon>Eukaryota</taxon>
        <taxon>Metazoa</taxon>
        <taxon>Spiralia</taxon>
        <taxon>Gnathifera</taxon>
        <taxon>Rotifera</taxon>
        <taxon>Eurotatoria</taxon>
        <taxon>Bdelloidea</taxon>
        <taxon>Philodinida</taxon>
        <taxon>Philodinidae</taxon>
        <taxon>Rotaria</taxon>
    </lineage>
</organism>
<dbReference type="SUPFAM" id="SSF81321">
    <property type="entry name" value="Family A G protein-coupled receptor-like"/>
    <property type="match status" value="1"/>
</dbReference>
<accession>A0A820LEV7</accession>
<dbReference type="Gene3D" id="1.20.1070.10">
    <property type="entry name" value="Rhodopsin 7-helix transmembrane proteins"/>
    <property type="match status" value="1"/>
</dbReference>
<name>A0A820LEV7_9BILA</name>
<feature type="transmembrane region" description="Helical" evidence="1">
    <location>
        <begin position="169"/>
        <end position="192"/>
    </location>
</feature>
<protein>
    <recommendedName>
        <fullName evidence="4">G-protein coupled receptors family 1 profile domain-containing protein</fullName>
    </recommendedName>
</protein>
<evidence type="ECO:0000256" key="1">
    <source>
        <dbReference type="SAM" id="Phobius"/>
    </source>
</evidence>
<keyword evidence="1" id="KW-0472">Membrane</keyword>
<evidence type="ECO:0008006" key="4">
    <source>
        <dbReference type="Google" id="ProtNLM"/>
    </source>
</evidence>
<proteinExistence type="predicted"/>
<keyword evidence="3" id="KW-1185">Reference proteome</keyword>
<dbReference type="AlphaFoldDB" id="A0A820LEV7"/>
<evidence type="ECO:0000313" key="3">
    <source>
        <dbReference type="Proteomes" id="UP000663866"/>
    </source>
</evidence>